<accession>A0ABT1QKM7</accession>
<feature type="non-terminal residue" evidence="2">
    <location>
        <position position="1"/>
    </location>
</feature>
<protein>
    <submittedName>
        <fullName evidence="2">Condensation domain-containing protein</fullName>
    </submittedName>
</protein>
<dbReference type="EMBL" id="JANFQF010000060">
    <property type="protein sequence ID" value="MCQ4122838.1"/>
    <property type="molecule type" value="Genomic_DNA"/>
</dbReference>
<dbReference type="PANTHER" id="PTHR45398">
    <property type="match status" value="1"/>
</dbReference>
<evidence type="ECO:0000313" key="2">
    <source>
        <dbReference type="EMBL" id="MCQ4122838.1"/>
    </source>
</evidence>
<dbReference type="RefSeq" id="WP_255974829.1">
    <property type="nucleotide sequence ID" value="NZ_JANFQF010000060.1"/>
</dbReference>
<name>A0ABT1QKM7_9NOCA</name>
<dbReference type="PANTHER" id="PTHR45398:SF1">
    <property type="entry name" value="ENZYME, PUTATIVE (JCVI)-RELATED"/>
    <property type="match status" value="1"/>
</dbReference>
<proteinExistence type="predicted"/>
<organism evidence="2 3">
    <name type="scientific">Rhodococcus tibetensis</name>
    <dbReference type="NCBI Taxonomy" id="2965064"/>
    <lineage>
        <taxon>Bacteria</taxon>
        <taxon>Bacillati</taxon>
        <taxon>Actinomycetota</taxon>
        <taxon>Actinomycetes</taxon>
        <taxon>Mycobacteriales</taxon>
        <taxon>Nocardiaceae</taxon>
        <taxon>Rhodococcus</taxon>
    </lineage>
</organism>
<dbReference type="Gene3D" id="3.30.559.30">
    <property type="entry name" value="Nonribosomal peptide synthetase, condensation domain"/>
    <property type="match status" value="1"/>
</dbReference>
<dbReference type="InterPro" id="IPR023213">
    <property type="entry name" value="CAT-like_dom_sf"/>
</dbReference>
<dbReference type="Proteomes" id="UP001524501">
    <property type="component" value="Unassembled WGS sequence"/>
</dbReference>
<evidence type="ECO:0000313" key="3">
    <source>
        <dbReference type="Proteomes" id="UP001524501"/>
    </source>
</evidence>
<dbReference type="Pfam" id="PF00668">
    <property type="entry name" value="Condensation"/>
    <property type="match status" value="1"/>
</dbReference>
<dbReference type="Gene3D" id="3.30.559.10">
    <property type="entry name" value="Chloramphenicol acetyltransferase-like domain"/>
    <property type="match status" value="1"/>
</dbReference>
<feature type="domain" description="Condensation" evidence="1">
    <location>
        <begin position="6"/>
        <end position="221"/>
    </location>
</feature>
<keyword evidence="3" id="KW-1185">Reference proteome</keyword>
<sequence>PRPRWIPLSPAQKRMWFLNQYDTTSPAYNIPLTLHLTGNLDTTALEHALTDLTTRHETLRTTYPLHHGQPTQHIHPPTPHHLPTTNATETELPHHITTDTTTGFDVTTDTPLRTHLYQLTPHHHILTLVLHHISADGHSLTPLLRDLATTYTAHTHHHTPHLTPLTIHYADYTLWQHQLLGTTEDPHSLITTQLHYWKNTLHTLPDLLPLPTDHPRPPQRT</sequence>
<evidence type="ECO:0000259" key="1">
    <source>
        <dbReference type="Pfam" id="PF00668"/>
    </source>
</evidence>
<reference evidence="2 3" key="1">
    <citation type="submission" date="2022-07" db="EMBL/GenBank/DDBJ databases">
        <title>Degradation activity of malathion, p-nitrophenol and potential low-temperature adaptation strategy of Rhodococcus sp. FXJ9.536.</title>
        <authorList>
            <person name="Huang J."/>
            <person name="Huang Y."/>
        </authorList>
    </citation>
    <scope>NUCLEOTIDE SEQUENCE [LARGE SCALE GENOMIC DNA]</scope>
    <source>
        <strain evidence="2 3">FXJ9.536</strain>
    </source>
</reference>
<feature type="non-terminal residue" evidence="2">
    <location>
        <position position="221"/>
    </location>
</feature>
<dbReference type="SUPFAM" id="SSF52777">
    <property type="entry name" value="CoA-dependent acyltransferases"/>
    <property type="match status" value="1"/>
</dbReference>
<comment type="caution">
    <text evidence="2">The sequence shown here is derived from an EMBL/GenBank/DDBJ whole genome shotgun (WGS) entry which is preliminary data.</text>
</comment>
<dbReference type="InterPro" id="IPR001242">
    <property type="entry name" value="Condensation_dom"/>
</dbReference>
<gene>
    <name evidence="2" type="ORF">NOF53_27455</name>
</gene>